<dbReference type="GO" id="GO:0043161">
    <property type="term" value="P:proteasome-mediated ubiquitin-dependent protein catabolic process"/>
    <property type="evidence" value="ECO:0007669"/>
    <property type="project" value="TreeGrafter"/>
</dbReference>
<dbReference type="VEuPathDB" id="VectorBase:CPIJ005297"/>
<evidence type="ECO:0008006" key="4">
    <source>
        <dbReference type="Google" id="ProtNLM"/>
    </source>
</evidence>
<dbReference type="eggNOG" id="ENOG502T8P1">
    <property type="taxonomic scope" value="Eukaryota"/>
</dbReference>
<feature type="compositionally biased region" description="Low complexity" evidence="1">
    <location>
        <begin position="148"/>
        <end position="157"/>
    </location>
</feature>
<dbReference type="InterPro" id="IPR050672">
    <property type="entry name" value="FBXO45-Fsn/SPSB_families"/>
</dbReference>
<feature type="chain" id="PRO_5002756092" description="B30.2/SPRY domain-containing protein" evidence="2">
    <location>
        <begin position="18"/>
        <end position="308"/>
    </location>
</feature>
<evidence type="ECO:0000256" key="2">
    <source>
        <dbReference type="SAM" id="SignalP"/>
    </source>
</evidence>
<dbReference type="InterPro" id="IPR043136">
    <property type="entry name" value="B30.2/SPRY_sf"/>
</dbReference>
<dbReference type="InParanoid" id="B0WDA7"/>
<evidence type="ECO:0000313" key="3">
    <source>
        <dbReference type="EMBL" id="EDS44342.1"/>
    </source>
</evidence>
<dbReference type="VEuPathDB" id="VectorBase:CQUJHB004187"/>
<dbReference type="OrthoDB" id="5951542at2759"/>
<feature type="region of interest" description="Disordered" evidence="1">
    <location>
        <begin position="117"/>
        <end position="157"/>
    </location>
</feature>
<dbReference type="AlphaFoldDB" id="B0WDA7"/>
<proteinExistence type="predicted"/>
<protein>
    <recommendedName>
        <fullName evidence="4">B30.2/SPRY domain-containing protein</fullName>
    </recommendedName>
</protein>
<accession>B0WDA7</accession>
<dbReference type="PANTHER" id="PTHR12245">
    <property type="entry name" value="SPRY DOMAIN CONTAINING SOCS BOX PROTEIN"/>
    <property type="match status" value="1"/>
</dbReference>
<gene>
    <name evidence="3" type="ORF">CpipJ_CPIJ005297</name>
</gene>
<dbReference type="EMBL" id="DS231895">
    <property type="protein sequence ID" value="EDS44342.1"/>
    <property type="molecule type" value="Genomic_DNA"/>
</dbReference>
<sequence>MTLILILLFLKNICIFCNKLVLRVYNSFLIHPNGNHLENASGKHGGHRYRSRTIGNHKVYFNDRDLPVRPRRTRRLRNEQQQQQQQELMVDRDSYGNVRFSKFFQVSNNPVIFKPAPWSPSQKMTIQEGRNAKQPTSHSIGSGSHLATSTSTTNNTSRSNGVLSAFFGSLTAGASAARSASHHHHHQPSSEQQEPIPTPPQHQQPAIAVPVVEEAAAAAVAMVGVASDNNNQQPFRGERPLQNGCEDKWSWSKRDRSKEVWLSGANNRTVHFHPNWSKGTAGIRGTRVLNNGRYYWELSVSQRVFGTR</sequence>
<organism>
    <name type="scientific">Culex quinquefasciatus</name>
    <name type="common">Southern house mosquito</name>
    <name type="synonym">Culex pungens</name>
    <dbReference type="NCBI Taxonomy" id="7176"/>
    <lineage>
        <taxon>Eukaryota</taxon>
        <taxon>Metazoa</taxon>
        <taxon>Ecdysozoa</taxon>
        <taxon>Arthropoda</taxon>
        <taxon>Hexapoda</taxon>
        <taxon>Insecta</taxon>
        <taxon>Pterygota</taxon>
        <taxon>Neoptera</taxon>
        <taxon>Endopterygota</taxon>
        <taxon>Diptera</taxon>
        <taxon>Nematocera</taxon>
        <taxon>Culicoidea</taxon>
        <taxon>Culicidae</taxon>
        <taxon>Culicinae</taxon>
        <taxon>Culicini</taxon>
        <taxon>Culex</taxon>
        <taxon>Culex</taxon>
    </lineage>
</organism>
<feature type="region of interest" description="Disordered" evidence="1">
    <location>
        <begin position="174"/>
        <end position="204"/>
    </location>
</feature>
<dbReference type="SUPFAM" id="SSF49899">
    <property type="entry name" value="Concanavalin A-like lectins/glucanases"/>
    <property type="match status" value="1"/>
</dbReference>
<feature type="signal peptide" evidence="2">
    <location>
        <begin position="1"/>
        <end position="17"/>
    </location>
</feature>
<evidence type="ECO:0000256" key="1">
    <source>
        <dbReference type="SAM" id="MobiDB-lite"/>
    </source>
</evidence>
<dbReference type="HOGENOM" id="CLU_2265953_0_0_1"/>
<dbReference type="PANTHER" id="PTHR12245:SF12">
    <property type="entry name" value="SPRY DOMAIN-CONTAINING SOCS BOX PROTEIN 3"/>
    <property type="match status" value="1"/>
</dbReference>
<name>B0WDA7_CULQU</name>
<dbReference type="Gene3D" id="2.60.120.920">
    <property type="match status" value="1"/>
</dbReference>
<keyword evidence="2" id="KW-0732">Signal</keyword>
<reference evidence="3" key="1">
    <citation type="submission" date="2007-03" db="EMBL/GenBank/DDBJ databases">
        <title>Annotation of Culex pipiens quinquefasciatus.</title>
        <authorList>
            <consortium name="The Broad Institute Genome Sequencing Platform"/>
            <person name="Atkinson P.W."/>
            <person name="Hemingway J."/>
            <person name="Christensen B.M."/>
            <person name="Higgs S."/>
            <person name="Kodira C."/>
            <person name="Hannick L."/>
            <person name="Megy K."/>
            <person name="O'Leary S."/>
            <person name="Pearson M."/>
            <person name="Haas B.J."/>
            <person name="Mauceli E."/>
            <person name="Wortman J.R."/>
            <person name="Lee N.H."/>
            <person name="Guigo R."/>
            <person name="Stanke M."/>
            <person name="Alvarado L."/>
            <person name="Amedeo P."/>
            <person name="Antoine C.H."/>
            <person name="Arensburger P."/>
            <person name="Bidwell S.L."/>
            <person name="Crawford M."/>
            <person name="Camaro F."/>
            <person name="Devon K."/>
            <person name="Engels R."/>
            <person name="Hammond M."/>
            <person name="Howarth C."/>
            <person name="Koehrsen M."/>
            <person name="Lawson D."/>
            <person name="Montgomery P."/>
            <person name="Nene V."/>
            <person name="Nusbaum C."/>
            <person name="Puiu D."/>
            <person name="Romero-Severson J."/>
            <person name="Severson D.W."/>
            <person name="Shumway M."/>
            <person name="Sisk P."/>
            <person name="Stolte C."/>
            <person name="Zeng Q."/>
            <person name="Eisenstadt E."/>
            <person name="Fraser-Liggett C."/>
            <person name="Strausberg R."/>
            <person name="Galagan J."/>
            <person name="Birren B."/>
            <person name="Collins F.H."/>
        </authorList>
    </citation>
    <scope>NUCLEOTIDE SEQUENCE [LARGE SCALE GENOMIC DNA]</scope>
    <source>
        <strain evidence="3">JHB</strain>
    </source>
</reference>
<dbReference type="STRING" id="7176.B0WDA7"/>
<dbReference type="InterPro" id="IPR013320">
    <property type="entry name" value="ConA-like_dom_sf"/>
</dbReference>
<dbReference type="KEGG" id="cqu:CpipJ_CPIJ005297"/>
<dbReference type="GO" id="GO:0019005">
    <property type="term" value="C:SCF ubiquitin ligase complex"/>
    <property type="evidence" value="ECO:0007669"/>
    <property type="project" value="TreeGrafter"/>
</dbReference>
<feature type="compositionally biased region" description="Polar residues" evidence="1">
    <location>
        <begin position="133"/>
        <end position="147"/>
    </location>
</feature>